<keyword evidence="5" id="KW-0521">NADP</keyword>
<dbReference type="SUPFAM" id="SSF51905">
    <property type="entry name" value="FAD/NAD(P)-binding domain"/>
    <property type="match status" value="1"/>
</dbReference>
<sequence>MDGSLCPASAEPSATPATGEKSAPKAAIKKKCPVCSTKFPLNWDKRLCQPCTDKIVKAEQPSLLDEIRSLVKQEVQSSLAAFTTPPPPPPHSPAKKRKIQAVESDSDSDLSHTSSVGWEDPVSPKAEVRKYLFSSDYIEDLVSAVRNTMGLEEEYEPQSVQDQMFGGLRSEKRVGFPVHANIVVSDFHRSQEIVLPTFCHSPANSEERRFNTLDVRRIVLQYLDQTRAFRIDHNLFVHPSGQNKGTFHDGTNFPPDIYSWISSGIRKGKETTSICRRGRFLETELTRVHIPLELGYVDTVWIWLRIRSELAAADSLQCSIRNPQVKSAQKTLEIRGKSAGTTQCLLPADFSKMVLKNLTRIRKPHQGLCKRNVIPAEHSIKVCISKRHYFTSEPRHVPKQWFTPTYGQTLLQRRYESRLQHQMQGTALISSTVSCTVRVVPSWHTGGTCVPLVCHTDGPQKRTGTRTRIIPVPIFPTMRVKTVAVIGAGASGLAAIKCCLDEGLKPICFEKSEDIGGVWRYKFNAEDDRASIYKSVIINTSKEIMCFSDYPIPEDFPNYMHNSKIMEYFKMYAEKFNLLNHIQFKDIVPVNCTKILSHPLEICPPEV</sequence>
<keyword evidence="11" id="KW-1185">Reference proteome</keyword>
<reference evidence="10" key="1">
    <citation type="submission" date="2023-07" db="EMBL/GenBank/DDBJ databases">
        <authorList>
            <person name="Stuckert A."/>
        </authorList>
    </citation>
    <scope>NUCLEOTIDE SEQUENCE</scope>
</reference>
<dbReference type="Proteomes" id="UP001176940">
    <property type="component" value="Unassembled WGS sequence"/>
</dbReference>
<dbReference type="Gene3D" id="3.50.50.60">
    <property type="entry name" value="FAD/NAD(P)-binding domain"/>
    <property type="match status" value="1"/>
</dbReference>
<evidence type="ECO:0000256" key="6">
    <source>
        <dbReference type="ARBA" id="ARBA00023002"/>
    </source>
</evidence>
<keyword evidence="3 8" id="KW-0285">Flavoprotein</keyword>
<proteinExistence type="inferred from homology"/>
<dbReference type="Pfam" id="PF00743">
    <property type="entry name" value="FMO-like"/>
    <property type="match status" value="1"/>
</dbReference>
<evidence type="ECO:0000256" key="8">
    <source>
        <dbReference type="RuleBase" id="RU361177"/>
    </source>
</evidence>
<dbReference type="EMBL" id="CAUEEQ010045414">
    <property type="protein sequence ID" value="CAJ0958392.1"/>
    <property type="molecule type" value="Genomic_DNA"/>
</dbReference>
<evidence type="ECO:0000256" key="5">
    <source>
        <dbReference type="ARBA" id="ARBA00022857"/>
    </source>
</evidence>
<dbReference type="PANTHER" id="PTHR23023">
    <property type="entry name" value="DIMETHYLANILINE MONOOXYGENASE"/>
    <property type="match status" value="1"/>
</dbReference>
<evidence type="ECO:0000256" key="1">
    <source>
        <dbReference type="ARBA" id="ARBA00001974"/>
    </source>
</evidence>
<evidence type="ECO:0000256" key="4">
    <source>
        <dbReference type="ARBA" id="ARBA00022827"/>
    </source>
</evidence>
<keyword evidence="4 8" id="KW-0274">FAD</keyword>
<feature type="region of interest" description="Disordered" evidence="9">
    <location>
        <begin position="1"/>
        <end position="29"/>
    </location>
</feature>
<evidence type="ECO:0000313" key="11">
    <source>
        <dbReference type="Proteomes" id="UP001176940"/>
    </source>
</evidence>
<evidence type="ECO:0000256" key="2">
    <source>
        <dbReference type="ARBA" id="ARBA00009183"/>
    </source>
</evidence>
<keyword evidence="7 8" id="KW-0503">Monooxygenase</keyword>
<dbReference type="InterPro" id="IPR000960">
    <property type="entry name" value="Flavin_mOase"/>
</dbReference>
<accession>A0ABN9M5G3</accession>
<evidence type="ECO:0000256" key="9">
    <source>
        <dbReference type="SAM" id="MobiDB-lite"/>
    </source>
</evidence>
<gene>
    <name evidence="10" type="ORF">RIMI_LOCUS16334588</name>
</gene>
<dbReference type="InterPro" id="IPR050346">
    <property type="entry name" value="FMO-like"/>
</dbReference>
<feature type="region of interest" description="Disordered" evidence="9">
    <location>
        <begin position="80"/>
        <end position="121"/>
    </location>
</feature>
<evidence type="ECO:0000313" key="10">
    <source>
        <dbReference type="EMBL" id="CAJ0958392.1"/>
    </source>
</evidence>
<protein>
    <recommendedName>
        <fullName evidence="8">Flavin-containing monooxygenase</fullName>
        <ecNumber evidence="8">1.-.-.-</ecNumber>
    </recommendedName>
</protein>
<feature type="compositionally biased region" description="Low complexity" evidence="9">
    <location>
        <begin position="7"/>
        <end position="18"/>
    </location>
</feature>
<dbReference type="InterPro" id="IPR020946">
    <property type="entry name" value="Flavin_mOase-like"/>
</dbReference>
<comment type="similarity">
    <text evidence="2 8">Belongs to the FMO family.</text>
</comment>
<comment type="cofactor">
    <cofactor evidence="1 8">
        <name>FAD</name>
        <dbReference type="ChEBI" id="CHEBI:57692"/>
    </cofactor>
</comment>
<name>A0ABN9M5G3_9NEOB</name>
<dbReference type="EC" id="1.-.-.-" evidence="8"/>
<evidence type="ECO:0000256" key="3">
    <source>
        <dbReference type="ARBA" id="ARBA00022630"/>
    </source>
</evidence>
<evidence type="ECO:0000256" key="7">
    <source>
        <dbReference type="ARBA" id="ARBA00023033"/>
    </source>
</evidence>
<keyword evidence="6 8" id="KW-0560">Oxidoreductase</keyword>
<organism evidence="10 11">
    <name type="scientific">Ranitomeya imitator</name>
    <name type="common">mimic poison frog</name>
    <dbReference type="NCBI Taxonomy" id="111125"/>
    <lineage>
        <taxon>Eukaryota</taxon>
        <taxon>Metazoa</taxon>
        <taxon>Chordata</taxon>
        <taxon>Craniata</taxon>
        <taxon>Vertebrata</taxon>
        <taxon>Euteleostomi</taxon>
        <taxon>Amphibia</taxon>
        <taxon>Batrachia</taxon>
        <taxon>Anura</taxon>
        <taxon>Neobatrachia</taxon>
        <taxon>Hyloidea</taxon>
        <taxon>Dendrobatidae</taxon>
        <taxon>Dendrobatinae</taxon>
        <taxon>Ranitomeya</taxon>
    </lineage>
</organism>
<dbReference type="PRINTS" id="PR00370">
    <property type="entry name" value="FMOXYGENASE"/>
</dbReference>
<comment type="caution">
    <text evidence="10">The sequence shown here is derived from an EMBL/GenBank/DDBJ whole genome shotgun (WGS) entry which is preliminary data.</text>
</comment>
<dbReference type="InterPro" id="IPR036188">
    <property type="entry name" value="FAD/NAD-bd_sf"/>
</dbReference>